<keyword evidence="6" id="KW-0808">Transferase</keyword>
<comment type="pathway">
    <text evidence="3">Protein modification; protein ubiquitination.</text>
</comment>
<dbReference type="Gene3D" id="3.30.40.10">
    <property type="entry name" value="Zinc/RING finger domain, C3HC4 (zinc finger)"/>
    <property type="match status" value="1"/>
</dbReference>
<dbReference type="OrthoDB" id="4062651at2759"/>
<comment type="function">
    <text evidence="2">Functions as an E3 ubiquitin ligase.</text>
</comment>
<dbReference type="InterPro" id="IPR000719">
    <property type="entry name" value="Prot_kinase_dom"/>
</dbReference>
<feature type="coiled-coil region" evidence="12">
    <location>
        <begin position="328"/>
        <end position="456"/>
    </location>
</feature>
<dbReference type="GeneID" id="113708689"/>
<dbReference type="RefSeq" id="XP_027087063.1">
    <property type="nucleotide sequence ID" value="XM_027231262.2"/>
</dbReference>
<dbReference type="InterPro" id="IPR008271">
    <property type="entry name" value="Ser/Thr_kinase_AS"/>
</dbReference>
<reference evidence="17" key="2">
    <citation type="submission" date="2025-08" db="UniProtKB">
        <authorList>
            <consortium name="RefSeq"/>
        </authorList>
    </citation>
    <scope>IDENTIFICATION</scope>
    <source>
        <tissue evidence="17">Leaves</tissue>
    </source>
</reference>
<dbReference type="SMART" id="SM00220">
    <property type="entry name" value="S_TKc"/>
    <property type="match status" value="1"/>
</dbReference>
<evidence type="ECO:0000259" key="15">
    <source>
        <dbReference type="PROSITE" id="PS51698"/>
    </source>
</evidence>
<feature type="domain" description="Protein kinase" evidence="14">
    <location>
        <begin position="503"/>
        <end position="771"/>
    </location>
</feature>
<reference evidence="16" key="1">
    <citation type="journal article" date="2025" name="Foods">
        <title>Unveiling the Microbial Signatures of Arabica Coffee Cherries: Insights into Ripeness Specific Diversity, Functional Traits, and Implications for Quality and Safety.</title>
        <authorList>
            <consortium name="RefSeq"/>
            <person name="Tenea G.N."/>
            <person name="Cifuentes V."/>
            <person name="Reyes P."/>
            <person name="Cevallos-Vallejos M."/>
        </authorList>
    </citation>
    <scope>NUCLEOTIDE SEQUENCE [LARGE SCALE GENOMIC DNA]</scope>
</reference>
<dbReference type="GO" id="GO:0005524">
    <property type="term" value="F:ATP binding"/>
    <property type="evidence" value="ECO:0007669"/>
    <property type="project" value="UniProtKB-UniRule"/>
</dbReference>
<evidence type="ECO:0000256" key="2">
    <source>
        <dbReference type="ARBA" id="ARBA00003861"/>
    </source>
</evidence>
<dbReference type="Pfam" id="PF04564">
    <property type="entry name" value="U-box"/>
    <property type="match status" value="1"/>
</dbReference>
<dbReference type="SUPFAM" id="SSF57850">
    <property type="entry name" value="RING/U-box"/>
    <property type="match status" value="1"/>
</dbReference>
<dbReference type="GO" id="GO:0016567">
    <property type="term" value="P:protein ubiquitination"/>
    <property type="evidence" value="ECO:0007669"/>
    <property type="project" value="UniProtKB-UniPathway"/>
</dbReference>
<evidence type="ECO:0000256" key="10">
    <source>
        <dbReference type="ARBA" id="ARBA00022840"/>
    </source>
</evidence>
<gene>
    <name evidence="17" type="primary">LOC113708689</name>
</gene>
<dbReference type="PROSITE" id="PS00107">
    <property type="entry name" value="PROTEIN_KINASE_ATP"/>
    <property type="match status" value="1"/>
</dbReference>
<dbReference type="AlphaFoldDB" id="A0A6P6U932"/>
<keyword evidence="9" id="KW-0833">Ubl conjugation pathway</keyword>
<evidence type="ECO:0000256" key="13">
    <source>
        <dbReference type="SAM" id="MobiDB-lite"/>
    </source>
</evidence>
<evidence type="ECO:0000256" key="6">
    <source>
        <dbReference type="ARBA" id="ARBA00022679"/>
    </source>
</evidence>
<dbReference type="Gene3D" id="3.30.200.20">
    <property type="entry name" value="Phosphorylase Kinase, domain 1"/>
    <property type="match status" value="1"/>
</dbReference>
<dbReference type="CDD" id="cd01989">
    <property type="entry name" value="USP_STK_Ubox_N"/>
    <property type="match status" value="1"/>
</dbReference>
<dbReference type="UniPathway" id="UPA00143"/>
<dbReference type="InterPro" id="IPR051348">
    <property type="entry name" value="U-box_ubiquitin_ligases"/>
</dbReference>
<dbReference type="EC" id="2.3.2.27" evidence="4"/>
<evidence type="ECO:0000256" key="12">
    <source>
        <dbReference type="SAM" id="Coils"/>
    </source>
</evidence>
<dbReference type="PROSITE" id="PS51698">
    <property type="entry name" value="U_BOX"/>
    <property type="match status" value="1"/>
</dbReference>
<dbReference type="PROSITE" id="PS00108">
    <property type="entry name" value="PROTEIN_KINASE_ST"/>
    <property type="match status" value="1"/>
</dbReference>
<feature type="binding site" evidence="11">
    <location>
        <position position="530"/>
    </location>
    <ligand>
        <name>ATP</name>
        <dbReference type="ChEBI" id="CHEBI:30616"/>
    </ligand>
</feature>
<dbReference type="InterPro" id="IPR013083">
    <property type="entry name" value="Znf_RING/FYVE/PHD"/>
</dbReference>
<protein>
    <recommendedName>
        <fullName evidence="4">RING-type E3 ubiquitin transferase</fullName>
        <ecNumber evidence="4">2.3.2.27</ecNumber>
    </recommendedName>
</protein>
<evidence type="ECO:0000256" key="11">
    <source>
        <dbReference type="PROSITE-ProRule" id="PRU10141"/>
    </source>
</evidence>
<dbReference type="PROSITE" id="PS50011">
    <property type="entry name" value="PROTEIN_KINASE_DOM"/>
    <property type="match status" value="1"/>
</dbReference>
<evidence type="ECO:0000256" key="8">
    <source>
        <dbReference type="ARBA" id="ARBA00022777"/>
    </source>
</evidence>
<dbReference type="Proteomes" id="UP001652660">
    <property type="component" value="Chromosome 1e"/>
</dbReference>
<keyword evidence="8" id="KW-0418">Kinase</keyword>
<evidence type="ECO:0000259" key="14">
    <source>
        <dbReference type="PROSITE" id="PS50011"/>
    </source>
</evidence>
<dbReference type="InterPro" id="IPR001245">
    <property type="entry name" value="Ser-Thr/Tyr_kinase_cat_dom"/>
</dbReference>
<keyword evidence="10 11" id="KW-0067">ATP-binding</keyword>
<comment type="catalytic activity">
    <reaction evidence="1">
        <text>S-ubiquitinyl-[E2 ubiquitin-conjugating enzyme]-L-cysteine + [acceptor protein]-L-lysine = [E2 ubiquitin-conjugating enzyme]-L-cysteine + N(6)-ubiquitinyl-[acceptor protein]-L-lysine.</text>
        <dbReference type="EC" id="2.3.2.27"/>
    </reaction>
</comment>
<dbReference type="InterPro" id="IPR003613">
    <property type="entry name" value="Ubox_domain"/>
</dbReference>
<dbReference type="SMART" id="SM00504">
    <property type="entry name" value="Ubox"/>
    <property type="match status" value="1"/>
</dbReference>
<feature type="region of interest" description="Disordered" evidence="13">
    <location>
        <begin position="1"/>
        <end position="23"/>
    </location>
</feature>
<accession>A0A6P6U932</accession>
<feature type="domain" description="U-box" evidence="15">
    <location>
        <begin position="776"/>
        <end position="847"/>
    </location>
</feature>
<keyword evidence="12" id="KW-0175">Coiled coil</keyword>
<dbReference type="Gene3D" id="3.40.50.620">
    <property type="entry name" value="HUPs"/>
    <property type="match status" value="1"/>
</dbReference>
<dbReference type="PANTHER" id="PTHR45647:SF43">
    <property type="entry name" value="OS10G0100500 PROTEIN"/>
    <property type="match status" value="1"/>
</dbReference>
<evidence type="ECO:0000256" key="4">
    <source>
        <dbReference type="ARBA" id="ARBA00012483"/>
    </source>
</evidence>
<keyword evidence="7 11" id="KW-0547">Nucleotide-binding</keyword>
<evidence type="ECO:0000256" key="9">
    <source>
        <dbReference type="ARBA" id="ARBA00022786"/>
    </source>
</evidence>
<dbReference type="GO" id="GO:0061630">
    <property type="term" value="F:ubiquitin protein ligase activity"/>
    <property type="evidence" value="ECO:0007669"/>
    <property type="project" value="UniProtKB-EC"/>
</dbReference>
<proteinExistence type="predicted"/>
<keyword evidence="5" id="KW-0723">Serine/threonine-protein kinase</keyword>
<evidence type="ECO:0000313" key="17">
    <source>
        <dbReference type="RefSeq" id="XP_027087063.1"/>
    </source>
</evidence>
<evidence type="ECO:0000256" key="3">
    <source>
        <dbReference type="ARBA" id="ARBA00004906"/>
    </source>
</evidence>
<keyword evidence="16" id="KW-1185">Reference proteome</keyword>
<dbReference type="SUPFAM" id="SSF56112">
    <property type="entry name" value="Protein kinase-like (PK-like)"/>
    <property type="match status" value="1"/>
</dbReference>
<evidence type="ECO:0000256" key="5">
    <source>
        <dbReference type="ARBA" id="ARBA00022527"/>
    </source>
</evidence>
<sequence>MKVLSPTHPPARTEDLFSGLSPPGTFRAGFARRSESMATTQSSEIVEEGGEKVYVAVGKSVAKAVALLQWCFRTFVGSEICILHVHKPSPLIPTLLGKLPASQANPEVVTAFRNEEWETTGKLLQNYFKICSTSKVKASIVTSEADQVQLEIVNLVSRHDIKKLVIGAIPDCSKLKKCSSKASYAAKMAPPFCKIWFVNKGKLVWTRQDSQSSSSFALISQQELAAASNLRSQSAPSSKSNDNYHPECIRSRSAQYPACSGTRNCFQKEGAKVEPSSLTLPTRCYPSTFQFFSPATLSSSSGYASSAVSRVSSDSNSKVEKEGLYGWLKELKKEAEESRDEADSELLMCQKLEAEAVEAISNAKAFESAYEREVKIRKEAEEELRTTIQEQEKLLEEREVLTREFQKAMRNIAVLDSRAQEANCRCEDVAGELKLIQSSLARLQRERRKIQQQKIEAVQWLDHWKSGSQVNGENINGLVQFSGESLELAEFSLLDLQAATCNFSESFKIGRGGNGAVYKGEMLNRTVAIKMLHPHSTQKQPEFCQEAQILGRVHHPHLVTLIGVCPEAWSLVFDYLPGGSLQDRLFHGSNVCPLNWKTRVRIISEIASGLLFLHSSGPEGITHGDLKPNNVLLDSENCCKVGDFGIFRLVPEQTLRCPSFRRITETRGAFPYTDPEFHRTGILTPKSDVFSFGLIILQLLTGKPPAGLACEVRKMVCCGKITAILDSSAGEWSTFVARRLVELGLQCCELNGRDRPSITPTLVRELEHLHVLEERLVPSFFLCPILQEIMHDPQVAADGFTYEGEALRGWLENGRETSPMTNLKLSHLTLTPNHALRLAIQEWLCKS</sequence>
<dbReference type="InterPro" id="IPR011009">
    <property type="entry name" value="Kinase-like_dom_sf"/>
</dbReference>
<evidence type="ECO:0000256" key="7">
    <source>
        <dbReference type="ARBA" id="ARBA00022741"/>
    </source>
</evidence>
<dbReference type="Pfam" id="PF07714">
    <property type="entry name" value="PK_Tyr_Ser-Thr"/>
    <property type="match status" value="1"/>
</dbReference>
<dbReference type="Gene3D" id="1.10.510.10">
    <property type="entry name" value="Transferase(Phosphotransferase) domain 1"/>
    <property type="match status" value="1"/>
</dbReference>
<evidence type="ECO:0000256" key="1">
    <source>
        <dbReference type="ARBA" id="ARBA00000900"/>
    </source>
</evidence>
<organism evidence="16 17">
    <name type="scientific">Coffea arabica</name>
    <name type="common">Arabian coffee</name>
    <dbReference type="NCBI Taxonomy" id="13443"/>
    <lineage>
        <taxon>Eukaryota</taxon>
        <taxon>Viridiplantae</taxon>
        <taxon>Streptophyta</taxon>
        <taxon>Embryophyta</taxon>
        <taxon>Tracheophyta</taxon>
        <taxon>Spermatophyta</taxon>
        <taxon>Magnoliopsida</taxon>
        <taxon>eudicotyledons</taxon>
        <taxon>Gunneridae</taxon>
        <taxon>Pentapetalae</taxon>
        <taxon>asterids</taxon>
        <taxon>lamiids</taxon>
        <taxon>Gentianales</taxon>
        <taxon>Rubiaceae</taxon>
        <taxon>Ixoroideae</taxon>
        <taxon>Gardenieae complex</taxon>
        <taxon>Bertiereae - Coffeeae clade</taxon>
        <taxon>Coffeeae</taxon>
        <taxon>Coffea</taxon>
    </lineage>
</organism>
<dbReference type="InterPro" id="IPR017441">
    <property type="entry name" value="Protein_kinase_ATP_BS"/>
</dbReference>
<dbReference type="InterPro" id="IPR014729">
    <property type="entry name" value="Rossmann-like_a/b/a_fold"/>
</dbReference>
<dbReference type="GO" id="GO:0004674">
    <property type="term" value="F:protein serine/threonine kinase activity"/>
    <property type="evidence" value="ECO:0007669"/>
    <property type="project" value="UniProtKB-KW"/>
</dbReference>
<dbReference type="PANTHER" id="PTHR45647">
    <property type="entry name" value="OS02G0152300 PROTEIN"/>
    <property type="match status" value="1"/>
</dbReference>
<dbReference type="CDD" id="cd16655">
    <property type="entry name" value="RING-Ubox_WDSUB1-like"/>
    <property type="match status" value="1"/>
</dbReference>
<name>A0A6P6U932_COFAR</name>
<evidence type="ECO:0000313" key="16">
    <source>
        <dbReference type="Proteomes" id="UP001652660"/>
    </source>
</evidence>